<sequence>MTGKLQNPLNDLDGREWLYWTDTLYITTYPPDATHPLRKQHGAMKPPEVMAEIVRFFTKKGELVLDPFAGVGGTLLGAALAGRPSLGFELDPRWVAIYRAIQRDFVIENGVICRREEAVTGGEPLTGEMREGDCLCLLKELPAESIPAVITDPPYGINHGATGFSKETNFNMLSPLLENDLGQAPDLASFLGRLQEIGQEIRRVLMPGRYLVMLVGDRYQQGEYVPLGFLVAQAMREIGFKFKGVKIWSNKATRRHLKPYAVKSVFVPNITHQNILILRKE</sequence>
<dbReference type="InterPro" id="IPR001091">
    <property type="entry name" value="RM_Methyltransferase"/>
</dbReference>
<comment type="caution">
    <text evidence="7">The sequence shown here is derived from an EMBL/GenBank/DDBJ whole genome shotgun (WGS) entry which is preliminary data.</text>
</comment>
<evidence type="ECO:0000256" key="1">
    <source>
        <dbReference type="ARBA" id="ARBA00006594"/>
    </source>
</evidence>
<evidence type="ECO:0000313" key="7">
    <source>
        <dbReference type="EMBL" id="KYH32563.1"/>
    </source>
</evidence>
<dbReference type="SUPFAM" id="SSF53335">
    <property type="entry name" value="S-adenosyl-L-methionine-dependent methyltransferases"/>
    <property type="match status" value="2"/>
</dbReference>
<dbReference type="PROSITE" id="PS00092">
    <property type="entry name" value="N6_MTASE"/>
    <property type="match status" value="1"/>
</dbReference>
<protein>
    <recommendedName>
        <fullName evidence="5">Methyltransferase</fullName>
        <ecNumber evidence="5">2.1.1.-</ecNumber>
    </recommendedName>
</protein>
<dbReference type="GO" id="GO:0009007">
    <property type="term" value="F:site-specific DNA-methyltransferase (adenine-specific) activity"/>
    <property type="evidence" value="ECO:0007669"/>
    <property type="project" value="TreeGrafter"/>
</dbReference>
<reference evidence="7 8" key="1">
    <citation type="submission" date="2016-02" db="EMBL/GenBank/DDBJ databases">
        <title>Genome sequence of Moorella mulderi DSM 14980.</title>
        <authorList>
            <person name="Poehlein A."/>
            <person name="Daniel R."/>
        </authorList>
    </citation>
    <scope>NUCLEOTIDE SEQUENCE [LARGE SCALE GENOMIC DNA]</scope>
    <source>
        <strain evidence="7 8">DSM 14980</strain>
    </source>
</reference>
<keyword evidence="2 7" id="KW-0489">Methyltransferase</keyword>
<evidence type="ECO:0000256" key="3">
    <source>
        <dbReference type="ARBA" id="ARBA00022679"/>
    </source>
</evidence>
<gene>
    <name evidence="7" type="ORF">MOMUL_11650</name>
</gene>
<dbReference type="GO" id="GO:0008170">
    <property type="term" value="F:N-methyltransferase activity"/>
    <property type="evidence" value="ECO:0007669"/>
    <property type="project" value="InterPro"/>
</dbReference>
<comment type="similarity">
    <text evidence="1 5">Belongs to the N(4)/N(6)-methyltransferase family.</text>
</comment>
<dbReference type="PRINTS" id="PR00508">
    <property type="entry name" value="S21N4MTFRASE"/>
</dbReference>
<dbReference type="EMBL" id="LTBC01000003">
    <property type="protein sequence ID" value="KYH32563.1"/>
    <property type="molecule type" value="Genomic_DNA"/>
</dbReference>
<evidence type="ECO:0000259" key="6">
    <source>
        <dbReference type="Pfam" id="PF01555"/>
    </source>
</evidence>
<dbReference type="AlphaFoldDB" id="A0A151AYD7"/>
<dbReference type="GO" id="GO:0032259">
    <property type="term" value="P:methylation"/>
    <property type="evidence" value="ECO:0007669"/>
    <property type="project" value="UniProtKB-KW"/>
</dbReference>
<dbReference type="GO" id="GO:0009307">
    <property type="term" value="P:DNA restriction-modification system"/>
    <property type="evidence" value="ECO:0007669"/>
    <property type="project" value="UniProtKB-KW"/>
</dbReference>
<evidence type="ECO:0000313" key="8">
    <source>
        <dbReference type="Proteomes" id="UP000075670"/>
    </source>
</evidence>
<evidence type="ECO:0000256" key="2">
    <source>
        <dbReference type="ARBA" id="ARBA00022603"/>
    </source>
</evidence>
<dbReference type="GO" id="GO:0005737">
    <property type="term" value="C:cytoplasm"/>
    <property type="evidence" value="ECO:0007669"/>
    <property type="project" value="TreeGrafter"/>
</dbReference>
<name>A0A151AYD7_9FIRM</name>
<keyword evidence="4" id="KW-0680">Restriction system</keyword>
<feature type="domain" description="DNA methylase N-4/N-6" evidence="6">
    <location>
        <begin position="148"/>
        <end position="280"/>
    </location>
</feature>
<keyword evidence="8" id="KW-1185">Reference proteome</keyword>
<keyword evidence="3 7" id="KW-0808">Transferase</keyword>
<dbReference type="InterPro" id="IPR002052">
    <property type="entry name" value="DNA_methylase_N6_adenine_CS"/>
</dbReference>
<organism evidence="7 8">
    <name type="scientific">Moorella mulderi DSM 14980</name>
    <dbReference type="NCBI Taxonomy" id="1122241"/>
    <lineage>
        <taxon>Bacteria</taxon>
        <taxon>Bacillati</taxon>
        <taxon>Bacillota</taxon>
        <taxon>Clostridia</taxon>
        <taxon>Neomoorellales</taxon>
        <taxon>Neomoorellaceae</taxon>
        <taxon>Neomoorella</taxon>
    </lineage>
</organism>
<dbReference type="InterPro" id="IPR002941">
    <property type="entry name" value="DNA_methylase_N4/N6"/>
</dbReference>
<dbReference type="OrthoDB" id="9773571at2"/>
<proteinExistence type="inferred from homology"/>
<dbReference type="GO" id="GO:0003677">
    <property type="term" value="F:DNA binding"/>
    <property type="evidence" value="ECO:0007669"/>
    <property type="project" value="InterPro"/>
</dbReference>
<dbReference type="Proteomes" id="UP000075670">
    <property type="component" value="Unassembled WGS sequence"/>
</dbReference>
<dbReference type="PANTHER" id="PTHR13370:SF3">
    <property type="entry name" value="TRNA (GUANINE(10)-N2)-METHYLTRANSFERASE HOMOLOG"/>
    <property type="match status" value="1"/>
</dbReference>
<dbReference type="Gene3D" id="3.40.50.150">
    <property type="entry name" value="Vaccinia Virus protein VP39"/>
    <property type="match status" value="2"/>
</dbReference>
<dbReference type="RefSeq" id="WP_062282699.1">
    <property type="nucleotide sequence ID" value="NZ_LTBC01000003.1"/>
</dbReference>
<feature type="domain" description="DNA methylase N-4/N-6" evidence="6">
    <location>
        <begin position="30"/>
        <end position="97"/>
    </location>
</feature>
<accession>A0A151AYD7</accession>
<dbReference type="PATRIC" id="fig|1122241.3.peg.1224"/>
<evidence type="ECO:0000256" key="5">
    <source>
        <dbReference type="RuleBase" id="RU362026"/>
    </source>
</evidence>
<evidence type="ECO:0000256" key="4">
    <source>
        <dbReference type="ARBA" id="ARBA00022747"/>
    </source>
</evidence>
<dbReference type="EC" id="2.1.1.-" evidence="5"/>
<dbReference type="PANTHER" id="PTHR13370">
    <property type="entry name" value="RNA METHYLASE-RELATED"/>
    <property type="match status" value="1"/>
</dbReference>
<dbReference type="Pfam" id="PF01555">
    <property type="entry name" value="N6_N4_Mtase"/>
    <property type="match status" value="2"/>
</dbReference>
<dbReference type="InterPro" id="IPR029063">
    <property type="entry name" value="SAM-dependent_MTases_sf"/>
</dbReference>